<dbReference type="VEuPathDB" id="FungiDB:RhiirA1_476356"/>
<reference evidence="1 2" key="1">
    <citation type="submission" date="2016-04" db="EMBL/GenBank/DDBJ databases">
        <title>Genome analyses suggest a sexual origin of heterokaryosis in a supposedly ancient asexual fungus.</title>
        <authorList>
            <person name="Ropars J."/>
            <person name="Sedzielewska K."/>
            <person name="Noel J."/>
            <person name="Charron P."/>
            <person name="Farinelli L."/>
            <person name="Marton T."/>
            <person name="Kruger M."/>
            <person name="Pelin A."/>
            <person name="Brachmann A."/>
            <person name="Corradi N."/>
        </authorList>
    </citation>
    <scope>NUCLEOTIDE SEQUENCE [LARGE SCALE GENOMIC DNA]</scope>
    <source>
        <strain evidence="1 2">A5</strain>
    </source>
</reference>
<dbReference type="VEuPathDB" id="FungiDB:RhiirFUN_024287"/>
<dbReference type="VEuPathDB" id="FungiDB:FUN_024923"/>
<accession>A0A2N0NR71</accession>
<dbReference type="EMBL" id="LLXJ01003440">
    <property type="protein sequence ID" value="PKB97067.1"/>
    <property type="molecule type" value="Genomic_DNA"/>
</dbReference>
<dbReference type="AlphaFoldDB" id="A0A2N0NR71"/>
<name>A0A2N0NR71_9GLOM</name>
<evidence type="ECO:0000313" key="1">
    <source>
        <dbReference type="EMBL" id="PKB97067.1"/>
    </source>
</evidence>
<comment type="caution">
    <text evidence="1">The sequence shown here is derived from an EMBL/GenBank/DDBJ whole genome shotgun (WGS) entry which is preliminary data.</text>
</comment>
<dbReference type="Proteomes" id="UP000232722">
    <property type="component" value="Unassembled WGS sequence"/>
</dbReference>
<protein>
    <submittedName>
        <fullName evidence="1">Uncharacterized protein</fullName>
    </submittedName>
</protein>
<reference evidence="1 2" key="2">
    <citation type="submission" date="2017-09" db="EMBL/GenBank/DDBJ databases">
        <title>Extensive intraspecific genome diversity in a model arbuscular mycorrhizal fungus.</title>
        <authorList>
            <person name="Chen E.C."/>
            <person name="Morin E."/>
            <person name="Beaudet D."/>
            <person name="Noel J."/>
            <person name="Ndikumana S."/>
            <person name="Charron P."/>
            <person name="St-Onge C."/>
            <person name="Giorgi J."/>
            <person name="Grigoriev I.V."/>
            <person name="Roux C."/>
            <person name="Martin F.M."/>
            <person name="Corradi N."/>
        </authorList>
    </citation>
    <scope>NUCLEOTIDE SEQUENCE [LARGE SCALE GENOMIC DNA]</scope>
    <source>
        <strain evidence="1 2">A5</strain>
    </source>
</reference>
<gene>
    <name evidence="1" type="ORF">RhiirA5_433780</name>
</gene>
<evidence type="ECO:0000313" key="2">
    <source>
        <dbReference type="Proteomes" id="UP000232722"/>
    </source>
</evidence>
<organism evidence="1 2">
    <name type="scientific">Rhizophagus irregularis</name>
    <dbReference type="NCBI Taxonomy" id="588596"/>
    <lineage>
        <taxon>Eukaryota</taxon>
        <taxon>Fungi</taxon>
        <taxon>Fungi incertae sedis</taxon>
        <taxon>Mucoromycota</taxon>
        <taxon>Glomeromycotina</taxon>
        <taxon>Glomeromycetes</taxon>
        <taxon>Glomerales</taxon>
        <taxon>Glomeraceae</taxon>
        <taxon>Rhizophagus</taxon>
    </lineage>
</organism>
<proteinExistence type="predicted"/>
<dbReference type="VEuPathDB" id="FungiDB:FUN_024922"/>
<sequence>MSSKRSIRKKVPYERIYVISTCFLCQKCFSCQKQLLNKKCSCDLTERPRFKSKNNARNYYTGVYNPSTAKLKEVLKEVELIIEDSNIDEEEATMQTDFEEKNTKHSEKEFSEEAYGAESIVINQKGKNSPAKWIVNDKSLGTQLSDEKDWEKFLLEYQNTISRKKEMMVLVTIKFNENESDKIQSKRRKVGDITDTTDTTDTVQTSRKKKEKLNTIPKEVNLSDERTKIATNIMLLTQKNHCDEHDRACYITGSHHLFLTPQHLSTWAASIEHNLATIDTPPSFPIFANKTVRSNQSNSQLLPPQASILQHTLFSYTITMYPYSTSQVALPSQFAFPSQAALSSPSRTALSFQTPAITEKSIPKIDEFLQNLDN</sequence>